<dbReference type="eggNOG" id="COG3210">
    <property type="taxonomic scope" value="Bacteria"/>
</dbReference>
<proteinExistence type="predicted"/>
<dbReference type="AlphaFoldDB" id="C4V343"/>
<protein>
    <submittedName>
        <fullName evidence="1">Uncharacterized protein</fullName>
    </submittedName>
</protein>
<sequence length="478" mass="53057">MRVFREEAFRLAHNLKDDGSGRKIAIHFAIGGIMSAITGAGFASGAIGAGLNEALINNLKGLDPGTAQIVSGIIGAAAAKAIGGNATAGATATASGTKWNFFGFAYRPDKMYAGSVDGKYTFVEMVKESLVKEDGSTLSETEAIQLLTDLDNFMMEQEPEKANSRKILVEKFSNIVRVADRLHSLGYTEESVNHFLNRYTDHVNKSSKHPFTYVGIGNGSGFVDSEYIGKDFQFSNYIYDRSSVQSKQNPGIYGWKYVDDILVGINKNGDIFLDEQHKPVIWEADVAEHPFATKSLKDKIDFVVKQTELFPTKGTSEDFQKEVDQGVAYYVDPADYMGAGRVVKVAQAVKPLTEPLIKDLSKAAADRVVSELKTFQPKVWIIDNQKILLDKSGMKHILERYHPAFWAGKTAKEKQTFFALKTSIKDIEYTIQEIIYQNRSSLSNISSFYQKQIEGVINEVNYVVGFTKGRIGQFYIKE</sequence>
<dbReference type="HOGENOM" id="CLU_596593_0_0_9"/>
<evidence type="ECO:0000313" key="2">
    <source>
        <dbReference type="Proteomes" id="UP000005309"/>
    </source>
</evidence>
<organism evidence="1 2">
    <name type="scientific">Selenomonas flueggei ATCC 43531</name>
    <dbReference type="NCBI Taxonomy" id="638302"/>
    <lineage>
        <taxon>Bacteria</taxon>
        <taxon>Bacillati</taxon>
        <taxon>Bacillota</taxon>
        <taxon>Negativicutes</taxon>
        <taxon>Selenomonadales</taxon>
        <taxon>Selenomonadaceae</taxon>
        <taxon>Selenomonas</taxon>
    </lineage>
</organism>
<dbReference type="Proteomes" id="UP000005309">
    <property type="component" value="Unassembled WGS sequence"/>
</dbReference>
<dbReference type="EMBL" id="ACLA01000013">
    <property type="protein sequence ID" value="EEQ48655.1"/>
    <property type="molecule type" value="Genomic_DNA"/>
</dbReference>
<gene>
    <name evidence="1" type="ORF">HMPREF0908_0937</name>
</gene>
<dbReference type="STRING" id="638302.HMPREF0908_0937"/>
<reference evidence="1 2" key="1">
    <citation type="submission" date="2009-04" db="EMBL/GenBank/DDBJ databases">
        <authorList>
            <person name="Qin X."/>
            <person name="Bachman B."/>
            <person name="Battles P."/>
            <person name="Bell A."/>
            <person name="Bess C."/>
            <person name="Bickham C."/>
            <person name="Chaboub L."/>
            <person name="Chen D."/>
            <person name="Coyle M."/>
            <person name="Deiros D.R."/>
            <person name="Dinh H."/>
            <person name="Forbes L."/>
            <person name="Fowler G."/>
            <person name="Francisco L."/>
            <person name="Fu Q."/>
            <person name="Gubbala S."/>
            <person name="Hale W."/>
            <person name="Han Y."/>
            <person name="Hemphill L."/>
            <person name="Highlander S.K."/>
            <person name="Hirani K."/>
            <person name="Hogues M."/>
            <person name="Jackson L."/>
            <person name="Jakkamsetti A."/>
            <person name="Javaid M."/>
            <person name="Jiang H."/>
            <person name="Korchina V."/>
            <person name="Kovar C."/>
            <person name="Lara F."/>
            <person name="Lee S."/>
            <person name="Mata R."/>
            <person name="Mathew T."/>
            <person name="Moen C."/>
            <person name="Morales K."/>
            <person name="Munidasa M."/>
            <person name="Nazareth L."/>
            <person name="Ngo R."/>
            <person name="Nguyen L."/>
            <person name="Okwuonu G."/>
            <person name="Ongeri F."/>
            <person name="Patil S."/>
            <person name="Petrosino J."/>
            <person name="Pham C."/>
            <person name="Pham P."/>
            <person name="Pu L.-L."/>
            <person name="Puazo M."/>
            <person name="Raj R."/>
            <person name="Reid J."/>
            <person name="Rouhana J."/>
            <person name="Saada N."/>
            <person name="Shang Y."/>
            <person name="Simmons D."/>
            <person name="Thornton R."/>
            <person name="Warren J."/>
            <person name="Weissenberger G."/>
            <person name="Zhang J."/>
            <person name="Zhang L."/>
            <person name="Zhou C."/>
            <person name="Zhu D."/>
            <person name="Muzny D."/>
            <person name="Worley K."/>
            <person name="Gibbs R."/>
        </authorList>
    </citation>
    <scope>NUCLEOTIDE SEQUENCE [LARGE SCALE GENOMIC DNA]</scope>
    <source>
        <strain evidence="1 2">ATCC 43531</strain>
    </source>
</reference>
<accession>C4V343</accession>
<evidence type="ECO:0000313" key="1">
    <source>
        <dbReference type="EMBL" id="EEQ48655.1"/>
    </source>
</evidence>
<name>C4V343_9FIRM</name>
<keyword evidence="2" id="KW-1185">Reference proteome</keyword>
<comment type="caution">
    <text evidence="1">The sequence shown here is derived from an EMBL/GenBank/DDBJ whole genome shotgun (WGS) entry which is preliminary data.</text>
</comment>